<dbReference type="SUPFAM" id="SSF53300">
    <property type="entry name" value="vWA-like"/>
    <property type="match status" value="1"/>
</dbReference>
<dbReference type="PANTHER" id="PTHR45737:SF6">
    <property type="entry name" value="VON WILLEBRAND FACTOR A DOMAIN-CONTAINING PROTEIN 5A"/>
    <property type="match status" value="1"/>
</dbReference>
<dbReference type="InterPro" id="IPR022440">
    <property type="entry name" value="CHP03788"/>
</dbReference>
<dbReference type="InterPro" id="IPR013694">
    <property type="entry name" value="VIT"/>
</dbReference>
<evidence type="ECO:0000313" key="3">
    <source>
        <dbReference type="EMBL" id="MFC4362867.1"/>
    </source>
</evidence>
<dbReference type="Pfam" id="PF13768">
    <property type="entry name" value="VWA_3"/>
    <property type="match status" value="1"/>
</dbReference>
<accession>A0ABV8V6U4</accession>
<organism evidence="3 4">
    <name type="scientific">Simiduia curdlanivorans</name>
    <dbReference type="NCBI Taxonomy" id="1492769"/>
    <lineage>
        <taxon>Bacteria</taxon>
        <taxon>Pseudomonadati</taxon>
        <taxon>Pseudomonadota</taxon>
        <taxon>Gammaproteobacteria</taxon>
        <taxon>Cellvibrionales</taxon>
        <taxon>Cellvibrionaceae</taxon>
        <taxon>Simiduia</taxon>
    </lineage>
</organism>
<dbReference type="RefSeq" id="WP_290264816.1">
    <property type="nucleotide sequence ID" value="NZ_JAUFQG010000006.1"/>
</dbReference>
<dbReference type="PROSITE" id="PS51468">
    <property type="entry name" value="VIT"/>
    <property type="match status" value="1"/>
</dbReference>
<dbReference type="SMART" id="SM00609">
    <property type="entry name" value="VIT"/>
    <property type="match status" value="1"/>
</dbReference>
<comment type="caution">
    <text evidence="3">The sequence shown here is derived from an EMBL/GenBank/DDBJ whole genome shotgun (WGS) entry which is preliminary data.</text>
</comment>
<dbReference type="Proteomes" id="UP001595840">
    <property type="component" value="Unassembled WGS sequence"/>
</dbReference>
<keyword evidence="4" id="KW-1185">Reference proteome</keyword>
<feature type="domain" description="VWFA" evidence="1">
    <location>
        <begin position="375"/>
        <end position="545"/>
    </location>
</feature>
<dbReference type="CDD" id="cd01461">
    <property type="entry name" value="vWA_interalpha_trypsin_inhibitor"/>
    <property type="match status" value="1"/>
</dbReference>
<evidence type="ECO:0000259" key="1">
    <source>
        <dbReference type="PROSITE" id="PS50234"/>
    </source>
</evidence>
<proteinExistence type="predicted"/>
<dbReference type="PANTHER" id="PTHR45737">
    <property type="entry name" value="VON WILLEBRAND FACTOR A DOMAIN-CONTAINING PROTEIN 5A"/>
    <property type="match status" value="1"/>
</dbReference>
<protein>
    <submittedName>
        <fullName evidence="3">Marine proteobacterial sortase target protein</fullName>
    </submittedName>
</protein>
<dbReference type="InterPro" id="IPR036465">
    <property type="entry name" value="vWFA_dom_sf"/>
</dbReference>
<name>A0ABV8V6U4_9GAMM</name>
<dbReference type="Pfam" id="PF08487">
    <property type="entry name" value="VIT"/>
    <property type="match status" value="1"/>
</dbReference>
<evidence type="ECO:0000313" key="4">
    <source>
        <dbReference type="Proteomes" id="UP001595840"/>
    </source>
</evidence>
<dbReference type="NCBIfam" id="TIGR03788">
    <property type="entry name" value="marine_srt_targ"/>
    <property type="match status" value="1"/>
</dbReference>
<feature type="domain" description="VIT" evidence="2">
    <location>
        <begin position="60"/>
        <end position="188"/>
    </location>
</feature>
<sequence>MCFTPRRIPKHLILEEPKRPGFLQRHWVKVIGTTTFLLLGLAISDIARADKVSEPSQLESGNLVFQQGANYVQATHLESRAQVTINGMVARLVLSQHFKNQTDQWQEAVYSFPLSETSAVNRVEMHIGARHVVARIREKTEAKKIYQAAQQAGKKAALTEQHRPNVFSQRVANIAPGESISIELHVTQPVDYKQGKFSWRLPMTLTPRYIPNPPLMLTSSEDEPTATATESTSGYELATDSFLLNAMGWGLPTPSVPDAASITPYYYPPAAATKREAMLTNPMKLSIDLNAGLPLALVSSSYHDIQLYKDGDTHHISTQTPYIAMDRDFELSWQPVANQQPEIALFTETINNENYGLLLFVPPTSRNAVASLARDITFIIDTSGSMSGPSIIQAKESLLLAISKLNASDRFNIIEFNSNFSQLFAHSASADQHNQAKARRFVNNLQASGGTEIYPPLDAALSANTDSDWLKQIVFITDGSVGNEAQLFALIHEKLANARLFTVGIGSAPNSFFMRKAAQFGRGTFTHIGDSHEVATKMQPLFDQLGATLLSQVKVQWPAGIETEIWPNRIPDLYTHEPLLLAVKFQGELADQQTVSVSGNSQNARWSRDVTVNIPTPAKAPLISPTQPKGIATLWARAKIEALLDEKVRGRKDTEVRADVLPIALRHELLSPYTSFIAVDETPEAERPQDQKLSANPVANLVPFGQTVPTIAYPKTATTAPQQTVIALTLLLLGLLLRGWRLGRTRVWRLGV</sequence>
<gene>
    <name evidence="3" type="ORF">ACFOX3_11190</name>
</gene>
<dbReference type="Gene3D" id="3.40.50.410">
    <property type="entry name" value="von Willebrand factor, type A domain"/>
    <property type="match status" value="1"/>
</dbReference>
<dbReference type="SMART" id="SM00327">
    <property type="entry name" value="VWA"/>
    <property type="match status" value="1"/>
</dbReference>
<dbReference type="InterPro" id="IPR002035">
    <property type="entry name" value="VWF_A"/>
</dbReference>
<dbReference type="EMBL" id="JBHSCX010000013">
    <property type="protein sequence ID" value="MFC4362867.1"/>
    <property type="molecule type" value="Genomic_DNA"/>
</dbReference>
<evidence type="ECO:0000259" key="2">
    <source>
        <dbReference type="PROSITE" id="PS51468"/>
    </source>
</evidence>
<reference evidence="4" key="1">
    <citation type="journal article" date="2019" name="Int. J. Syst. Evol. Microbiol.">
        <title>The Global Catalogue of Microorganisms (GCM) 10K type strain sequencing project: providing services to taxonomists for standard genome sequencing and annotation.</title>
        <authorList>
            <consortium name="The Broad Institute Genomics Platform"/>
            <consortium name="The Broad Institute Genome Sequencing Center for Infectious Disease"/>
            <person name="Wu L."/>
            <person name="Ma J."/>
        </authorList>
    </citation>
    <scope>NUCLEOTIDE SEQUENCE [LARGE SCALE GENOMIC DNA]</scope>
    <source>
        <strain evidence="4">CECT 8570</strain>
    </source>
</reference>
<dbReference type="PROSITE" id="PS50234">
    <property type="entry name" value="VWFA"/>
    <property type="match status" value="1"/>
</dbReference>